<evidence type="ECO:0008006" key="3">
    <source>
        <dbReference type="Google" id="ProtNLM"/>
    </source>
</evidence>
<dbReference type="InterPro" id="IPR019170">
    <property type="entry name" value="Meckelin"/>
</dbReference>
<name>A0A8C5RSJ2_LATLA</name>
<proteinExistence type="predicted"/>
<dbReference type="SUPFAM" id="SSF57184">
    <property type="entry name" value="Growth factor receptor domain"/>
    <property type="match status" value="1"/>
</dbReference>
<dbReference type="Proteomes" id="UP000694406">
    <property type="component" value="Unplaced"/>
</dbReference>
<keyword evidence="2" id="KW-1185">Reference proteome</keyword>
<evidence type="ECO:0000313" key="2">
    <source>
        <dbReference type="Proteomes" id="UP000694406"/>
    </source>
</evidence>
<dbReference type="PANTHER" id="PTHR21274">
    <property type="entry name" value="MECKELIN"/>
    <property type="match status" value="1"/>
</dbReference>
<protein>
    <recommendedName>
        <fullName evidence="3">Tyrosine-protein kinase ephrin type A/B receptor-like domain-containing protein</fullName>
    </recommendedName>
</protein>
<dbReference type="Ensembl" id="ENSLLTT00000007242.1">
    <property type="protein sequence ID" value="ENSLLTP00000006974.1"/>
    <property type="gene ID" value="ENSLLTG00000005326.1"/>
</dbReference>
<reference evidence="1" key="2">
    <citation type="submission" date="2025-09" db="UniProtKB">
        <authorList>
            <consortium name="Ensembl"/>
        </authorList>
    </citation>
    <scope>IDENTIFICATION</scope>
</reference>
<dbReference type="PANTHER" id="PTHR21274:SF2">
    <property type="entry name" value="MECKELIN"/>
    <property type="match status" value="1"/>
</dbReference>
<dbReference type="GO" id="GO:0060271">
    <property type="term" value="P:cilium assembly"/>
    <property type="evidence" value="ECO:0007669"/>
    <property type="project" value="InterPro"/>
</dbReference>
<dbReference type="GeneTree" id="ENSGT00390000010606"/>
<reference evidence="1" key="1">
    <citation type="submission" date="2025-08" db="UniProtKB">
        <authorList>
            <consortium name="Ensembl"/>
        </authorList>
    </citation>
    <scope>IDENTIFICATION</scope>
</reference>
<dbReference type="GO" id="GO:0036038">
    <property type="term" value="C:MKS complex"/>
    <property type="evidence" value="ECO:0007669"/>
    <property type="project" value="InterPro"/>
</dbReference>
<sequence>NYEWSLNVSQGLPNTFQKAFEGNIGREIFEISFNHILTKYFNLKQIIQQRIVYFSGTSCDCLPGFKKVFDKDGTSITCEKCAETMNGVTQDGWDCITCPSGLTIEGKCICANNEILVERNTNGSLLKAALCVQCDGKEQSFSTANTLNNMCKRCQPTFISVNKSCSCFEPNILVSVTNSR</sequence>
<dbReference type="AlphaFoldDB" id="A0A8C5RSJ2"/>
<organism evidence="1 2">
    <name type="scientific">Laticauda laticaudata</name>
    <name type="common">Blue-ringed sea krait</name>
    <name type="synonym">Blue-lipped sea krait</name>
    <dbReference type="NCBI Taxonomy" id="8630"/>
    <lineage>
        <taxon>Eukaryota</taxon>
        <taxon>Metazoa</taxon>
        <taxon>Chordata</taxon>
        <taxon>Craniata</taxon>
        <taxon>Vertebrata</taxon>
        <taxon>Euteleostomi</taxon>
        <taxon>Lepidosauria</taxon>
        <taxon>Squamata</taxon>
        <taxon>Bifurcata</taxon>
        <taxon>Unidentata</taxon>
        <taxon>Episquamata</taxon>
        <taxon>Toxicofera</taxon>
        <taxon>Serpentes</taxon>
        <taxon>Colubroidea</taxon>
        <taxon>Elapidae</taxon>
        <taxon>Laticaudinae</taxon>
        <taxon>Laticauda</taxon>
    </lineage>
</organism>
<evidence type="ECO:0000313" key="1">
    <source>
        <dbReference type="Ensembl" id="ENSLLTP00000006974.1"/>
    </source>
</evidence>
<accession>A0A8C5RSJ2</accession>
<dbReference type="InterPro" id="IPR009030">
    <property type="entry name" value="Growth_fac_rcpt_cys_sf"/>
</dbReference>